<comment type="caution">
    <text evidence="1">The sequence shown here is derived from an EMBL/GenBank/DDBJ whole genome shotgun (WGS) entry which is preliminary data.</text>
</comment>
<proteinExistence type="predicted"/>
<dbReference type="AlphaFoldDB" id="A0A370I4W3"/>
<sequence length="191" mass="21204">MLKTVVLMGSATDAQFWIPGFVKIDDVRQIGDFAAEYDVVYDESKVHEVSMVFVSNSGENPPQTTDPFYPLPKARIFGDRWVYTYYQYSPIPSKWGGEKTMAFVGRAYGMQFYVPGLVAIEKMRATGKGDGEMVEIYVRASGDKKAEIHKVSVTYTAPDKEIPAGAIDLGLIHPLGLWGYVYATDEILPAA</sequence>
<accession>A0A370I4W3</accession>
<name>A0A370I4W3_9NOCA</name>
<dbReference type="Proteomes" id="UP000254869">
    <property type="component" value="Unassembled WGS sequence"/>
</dbReference>
<evidence type="ECO:0000313" key="1">
    <source>
        <dbReference type="EMBL" id="RDI65778.1"/>
    </source>
</evidence>
<evidence type="ECO:0000313" key="2">
    <source>
        <dbReference type="Proteomes" id="UP000254869"/>
    </source>
</evidence>
<keyword evidence="2" id="KW-1185">Reference proteome</keyword>
<dbReference type="EMBL" id="QQBC01000005">
    <property type="protein sequence ID" value="RDI65778.1"/>
    <property type="molecule type" value="Genomic_DNA"/>
</dbReference>
<protein>
    <submittedName>
        <fullName evidence="1">Uncharacterized protein</fullName>
    </submittedName>
</protein>
<dbReference type="STRING" id="1210086.GCA_001613105_04142"/>
<organism evidence="1 2">
    <name type="scientific">Nocardia pseudobrasiliensis</name>
    <dbReference type="NCBI Taxonomy" id="45979"/>
    <lineage>
        <taxon>Bacteria</taxon>
        <taxon>Bacillati</taxon>
        <taxon>Actinomycetota</taxon>
        <taxon>Actinomycetes</taxon>
        <taxon>Mycobacteriales</taxon>
        <taxon>Nocardiaceae</taxon>
        <taxon>Nocardia</taxon>
    </lineage>
</organism>
<gene>
    <name evidence="1" type="ORF">DFR76_10593</name>
</gene>
<reference evidence="1 2" key="1">
    <citation type="submission" date="2018-07" db="EMBL/GenBank/DDBJ databases">
        <title>Genomic Encyclopedia of Type Strains, Phase IV (KMG-IV): sequencing the most valuable type-strain genomes for metagenomic binning, comparative biology and taxonomic classification.</title>
        <authorList>
            <person name="Goeker M."/>
        </authorList>
    </citation>
    <scope>NUCLEOTIDE SEQUENCE [LARGE SCALE GENOMIC DNA]</scope>
    <source>
        <strain evidence="1 2">DSM 44290</strain>
    </source>
</reference>